<evidence type="ECO:0000256" key="1">
    <source>
        <dbReference type="ARBA" id="ARBA00022603"/>
    </source>
</evidence>
<dbReference type="CDD" id="cd02440">
    <property type="entry name" value="AdoMet_MTases"/>
    <property type="match status" value="1"/>
</dbReference>
<keyword evidence="1" id="KW-0489">Methyltransferase</keyword>
<proteinExistence type="predicted"/>
<evidence type="ECO:0000313" key="5">
    <source>
        <dbReference type="Proteomes" id="UP000075418"/>
    </source>
</evidence>
<sequence>MKWNSELYDDKHSFVAKYGEGIASFLNVQQGDNILDLGCGTGDLTAKIAHEGATVTGIDASPEMIAQAQKKFPNIHFEVADASTLSDVKQYDAIFSNAVLHWTFEHLQIFKNCYNALTDNGRFIAEFGAYRNIKMVSDAIEQAIHNLGYTYRPDYFPWNFRQDEEIKSDLLRAGFEDVTVESFDRPTPLEGEDGLVNWLVMFSDNLLKDFTHEEKQNVYQECSRLLRDDLYEAGQWTVDYRRVRIFAYK</sequence>
<name>A0A151A2N0_9STAP</name>
<keyword evidence="2" id="KW-0808">Transferase</keyword>
<dbReference type="AlphaFoldDB" id="A0A151A2N0"/>
<dbReference type="PANTHER" id="PTHR43861">
    <property type="entry name" value="TRANS-ACONITATE 2-METHYLTRANSFERASE-RELATED"/>
    <property type="match status" value="1"/>
</dbReference>
<comment type="caution">
    <text evidence="4">The sequence shown here is derived from an EMBL/GenBank/DDBJ whole genome shotgun (WGS) entry which is preliminary data.</text>
</comment>
<dbReference type="Pfam" id="PF13649">
    <property type="entry name" value="Methyltransf_25"/>
    <property type="match status" value="1"/>
</dbReference>
<feature type="domain" description="Methyltransferase" evidence="3">
    <location>
        <begin position="34"/>
        <end position="121"/>
    </location>
</feature>
<evidence type="ECO:0000259" key="3">
    <source>
        <dbReference type="Pfam" id="PF13649"/>
    </source>
</evidence>
<dbReference type="RefSeq" id="WP_061853912.1">
    <property type="nucleotide sequence ID" value="NZ_LUGM01000002.1"/>
</dbReference>
<accession>A0A151A2N0</accession>
<organism evidence="4 5">
    <name type="scientific">Staphylococcus kloosii</name>
    <dbReference type="NCBI Taxonomy" id="29384"/>
    <lineage>
        <taxon>Bacteria</taxon>
        <taxon>Bacillati</taxon>
        <taxon>Bacillota</taxon>
        <taxon>Bacilli</taxon>
        <taxon>Bacillales</taxon>
        <taxon>Staphylococcaceae</taxon>
        <taxon>Staphylococcus</taxon>
    </lineage>
</organism>
<reference evidence="4 5" key="1">
    <citation type="submission" date="2016-02" db="EMBL/GenBank/DDBJ databases">
        <title>Draft genome sequence of hydrocarbon degrading Staphylococcus saprophyticus Strain CNV2, isolated from crude-oil contaminated soil from Noonmati Oil Refinery, Guwahati, Assam, India.</title>
        <authorList>
            <person name="Mukherjee A."/>
            <person name="Chettri B."/>
            <person name="Langpoklakpam J."/>
            <person name="Singh A.K."/>
            <person name="Chattopadhyay D.J."/>
        </authorList>
    </citation>
    <scope>NUCLEOTIDE SEQUENCE [LARGE SCALE GENOMIC DNA]</scope>
    <source>
        <strain evidence="4 5">CNV2</strain>
    </source>
</reference>
<protein>
    <recommendedName>
        <fullName evidence="3">Methyltransferase domain-containing protein</fullName>
    </recommendedName>
</protein>
<dbReference type="PANTHER" id="PTHR43861:SF1">
    <property type="entry name" value="TRANS-ACONITATE 2-METHYLTRANSFERASE"/>
    <property type="match status" value="1"/>
</dbReference>
<dbReference type="EMBL" id="LUGM01000002">
    <property type="protein sequence ID" value="KYH13681.1"/>
    <property type="molecule type" value="Genomic_DNA"/>
</dbReference>
<evidence type="ECO:0000313" key="4">
    <source>
        <dbReference type="EMBL" id="KYH13681.1"/>
    </source>
</evidence>
<dbReference type="InterPro" id="IPR041698">
    <property type="entry name" value="Methyltransf_25"/>
</dbReference>
<dbReference type="Gene3D" id="3.40.50.150">
    <property type="entry name" value="Vaccinia Virus protein VP39"/>
    <property type="match status" value="1"/>
</dbReference>
<dbReference type="InterPro" id="IPR029063">
    <property type="entry name" value="SAM-dependent_MTases_sf"/>
</dbReference>
<evidence type="ECO:0000256" key="2">
    <source>
        <dbReference type="ARBA" id="ARBA00022679"/>
    </source>
</evidence>
<dbReference type="GO" id="GO:0008168">
    <property type="term" value="F:methyltransferase activity"/>
    <property type="evidence" value="ECO:0007669"/>
    <property type="project" value="UniProtKB-KW"/>
</dbReference>
<dbReference type="Proteomes" id="UP000075418">
    <property type="component" value="Unassembled WGS sequence"/>
</dbReference>
<dbReference type="SUPFAM" id="SSF53335">
    <property type="entry name" value="S-adenosyl-L-methionine-dependent methyltransferases"/>
    <property type="match status" value="1"/>
</dbReference>
<dbReference type="GO" id="GO:0032259">
    <property type="term" value="P:methylation"/>
    <property type="evidence" value="ECO:0007669"/>
    <property type="project" value="UniProtKB-KW"/>
</dbReference>
<gene>
    <name evidence="4" type="ORF">A0131_02515</name>
</gene>